<dbReference type="Proteomes" id="UP001054837">
    <property type="component" value="Unassembled WGS sequence"/>
</dbReference>
<reference evidence="1 2" key="1">
    <citation type="submission" date="2021-06" db="EMBL/GenBank/DDBJ databases">
        <title>Caerostris darwini draft genome.</title>
        <authorList>
            <person name="Kono N."/>
            <person name="Arakawa K."/>
        </authorList>
    </citation>
    <scope>NUCLEOTIDE SEQUENCE [LARGE SCALE GENOMIC DNA]</scope>
</reference>
<comment type="caution">
    <text evidence="1">The sequence shown here is derived from an EMBL/GenBank/DDBJ whole genome shotgun (WGS) entry which is preliminary data.</text>
</comment>
<accession>A0AAV4U5V9</accession>
<organism evidence="1 2">
    <name type="scientific">Caerostris darwini</name>
    <dbReference type="NCBI Taxonomy" id="1538125"/>
    <lineage>
        <taxon>Eukaryota</taxon>
        <taxon>Metazoa</taxon>
        <taxon>Ecdysozoa</taxon>
        <taxon>Arthropoda</taxon>
        <taxon>Chelicerata</taxon>
        <taxon>Arachnida</taxon>
        <taxon>Araneae</taxon>
        <taxon>Araneomorphae</taxon>
        <taxon>Entelegynae</taxon>
        <taxon>Araneoidea</taxon>
        <taxon>Araneidae</taxon>
        <taxon>Caerostris</taxon>
    </lineage>
</organism>
<proteinExistence type="predicted"/>
<evidence type="ECO:0000313" key="1">
    <source>
        <dbReference type="EMBL" id="GIY53178.1"/>
    </source>
</evidence>
<gene>
    <name evidence="1" type="ORF">CDAR_51161</name>
</gene>
<protein>
    <submittedName>
        <fullName evidence="1">Uncharacterized protein</fullName>
    </submittedName>
</protein>
<name>A0AAV4U5V9_9ARAC</name>
<dbReference type="EMBL" id="BPLQ01010742">
    <property type="protein sequence ID" value="GIY53178.1"/>
    <property type="molecule type" value="Genomic_DNA"/>
</dbReference>
<dbReference type="AlphaFoldDB" id="A0AAV4U5V9"/>
<sequence>MVTFLFSSFRTPGENWWGVKGESVAEGRPEQTTSIELEAGVTERCDKFLKRAHLFHLRDWKLDSGACGCRENPQKKNLFLFYKKGANILVKEMVFQFFDIFKIKLVNLTAI</sequence>
<evidence type="ECO:0000313" key="2">
    <source>
        <dbReference type="Proteomes" id="UP001054837"/>
    </source>
</evidence>
<keyword evidence="2" id="KW-1185">Reference proteome</keyword>